<organism evidence="3 4">
    <name type="scientific">Segatella copri</name>
    <dbReference type="NCBI Taxonomy" id="165179"/>
    <lineage>
        <taxon>Bacteria</taxon>
        <taxon>Pseudomonadati</taxon>
        <taxon>Bacteroidota</taxon>
        <taxon>Bacteroidia</taxon>
        <taxon>Bacteroidales</taxon>
        <taxon>Prevotellaceae</taxon>
        <taxon>Segatella</taxon>
    </lineage>
</organism>
<reference evidence="3 4" key="1">
    <citation type="submission" date="2018-08" db="EMBL/GenBank/DDBJ databases">
        <title>A genome reference for cultivated species of the human gut microbiota.</title>
        <authorList>
            <person name="Zou Y."/>
            <person name="Xue W."/>
            <person name="Luo G."/>
        </authorList>
    </citation>
    <scope>NUCLEOTIDE SEQUENCE [LARGE SCALE GENOMIC DNA]</scope>
    <source>
        <strain evidence="3 4">AM22-1</strain>
    </source>
</reference>
<feature type="domain" description="Tail specific protease" evidence="2">
    <location>
        <begin position="325"/>
        <end position="552"/>
    </location>
</feature>
<dbReference type="PROSITE" id="PS51257">
    <property type="entry name" value="PROKAR_LIPOPROTEIN"/>
    <property type="match status" value="1"/>
</dbReference>
<dbReference type="InterPro" id="IPR029045">
    <property type="entry name" value="ClpP/crotonase-like_dom_sf"/>
</dbReference>
<dbReference type="Proteomes" id="UP000286501">
    <property type="component" value="Unassembled WGS sequence"/>
</dbReference>
<dbReference type="SUPFAM" id="SSF52096">
    <property type="entry name" value="ClpP/crotonase"/>
    <property type="match status" value="1"/>
</dbReference>
<gene>
    <name evidence="3" type="ORF">DW250_01760</name>
</gene>
<dbReference type="Gene3D" id="3.30.750.44">
    <property type="match status" value="1"/>
</dbReference>
<dbReference type="GO" id="GO:0006508">
    <property type="term" value="P:proteolysis"/>
    <property type="evidence" value="ECO:0007669"/>
    <property type="project" value="InterPro"/>
</dbReference>
<dbReference type="EMBL" id="QRIN01000005">
    <property type="protein sequence ID" value="RHG68749.1"/>
    <property type="molecule type" value="Genomic_DNA"/>
</dbReference>
<evidence type="ECO:0000313" key="4">
    <source>
        <dbReference type="Proteomes" id="UP000286501"/>
    </source>
</evidence>
<protein>
    <recommendedName>
        <fullName evidence="2">Tail specific protease domain-containing protein</fullName>
    </recommendedName>
</protein>
<feature type="signal peptide" evidence="1">
    <location>
        <begin position="1"/>
        <end position="20"/>
    </location>
</feature>
<dbReference type="SMART" id="SM00245">
    <property type="entry name" value="TSPc"/>
    <property type="match status" value="1"/>
</dbReference>
<comment type="caution">
    <text evidence="3">The sequence shown here is derived from an EMBL/GenBank/DDBJ whole genome shotgun (WGS) entry which is preliminary data.</text>
</comment>
<dbReference type="RefSeq" id="WP_118200143.1">
    <property type="nucleotide sequence ID" value="NZ_QRIE01000046.1"/>
</dbReference>
<dbReference type="InterPro" id="IPR005151">
    <property type="entry name" value="Tail-specific_protease"/>
</dbReference>
<feature type="chain" id="PRO_5043188026" description="Tail specific protease domain-containing protein" evidence="1">
    <location>
        <begin position="21"/>
        <end position="582"/>
    </location>
</feature>
<evidence type="ECO:0000256" key="1">
    <source>
        <dbReference type="SAM" id="SignalP"/>
    </source>
</evidence>
<dbReference type="AlphaFoldDB" id="A0A3R6E5B9"/>
<evidence type="ECO:0000313" key="3">
    <source>
        <dbReference type="EMBL" id="RHG68749.1"/>
    </source>
</evidence>
<keyword evidence="1" id="KW-0732">Signal</keyword>
<proteinExistence type="predicted"/>
<dbReference type="Gene3D" id="3.90.226.10">
    <property type="entry name" value="2-enoyl-CoA Hydratase, Chain A, domain 1"/>
    <property type="match status" value="1"/>
</dbReference>
<accession>A0A3R6E5B9</accession>
<dbReference type="GO" id="GO:0008236">
    <property type="term" value="F:serine-type peptidase activity"/>
    <property type="evidence" value="ECO:0007669"/>
    <property type="project" value="InterPro"/>
</dbReference>
<sequence>MRTPIYIKGGMRCLFAFLLAATTTGMSLTSCVSDNDANEKSIYDYSDTDVKSYGDLFQVFWSVMNQRYCTLNEQSAVSSQTWDQVYKEYKPKFDALKTFQHTSAFTQQEIQEDNAKAKLYFQEIIDKIIDQHFYVKITLPVSHSSTETVRFNSTLRNKTEYFPLNAHWNHTRDQLNLDGTAFGEITSDGFCIMGGYLKEQPGTYYLGFNKFALYENCFHEYQKSYLPVNAASTYHLDASTISAKAKALIADAGKREKAEQQAAQLLADMDSYLASDDAAKACEKMAAYSNQGDYSGLYALASEAYEKSPNLLKLLPITSDASGMGEQIRQKLQGDARYQQMLSASAFASWYCQALADYLWHERELYAYWSDLKFTYNHLCVEGYRRLFLEPLAKGEIKKLILDFRGNGGGSVIDTRLLTDYLITQTAVYAYVRKKEDNNPYSYTPWIPQKITVTSKSLGRNIPTAILLDNYSASMSEVTTLILKSQGDHVKTIGRNSYGAQAMLTSDNEASNGGWIGNVTSYLYFYMPFSLTKDAQGNLLESVGITPDYLTDEMTQEEKEKLYQNDPSAVDRGLKKAMEVLK</sequence>
<dbReference type="Pfam" id="PF03572">
    <property type="entry name" value="Peptidase_S41"/>
    <property type="match status" value="1"/>
</dbReference>
<name>A0A3R6E5B9_9BACT</name>
<evidence type="ECO:0000259" key="2">
    <source>
        <dbReference type="SMART" id="SM00245"/>
    </source>
</evidence>